<comment type="caution">
    <text evidence="1">The sequence shown here is derived from an EMBL/GenBank/DDBJ whole genome shotgun (WGS) entry which is preliminary data.</text>
</comment>
<evidence type="ECO:0000313" key="1">
    <source>
        <dbReference type="EMBL" id="KAH6824123.1"/>
    </source>
</evidence>
<name>A0AAD4P258_PERFH</name>
<gene>
    <name evidence="1" type="ORF">C2S53_012008</name>
</gene>
<protein>
    <recommendedName>
        <fullName evidence="3">Reverse transcriptase</fullName>
    </recommendedName>
</protein>
<sequence>MELRSYFQKLFTSGENIDMLEALDAVEPVVTVDMNSQLRKPFTKEEIAQALSQMHPLKAPGPDGMSALFYKKAWSIVQNDLC</sequence>
<proteinExistence type="predicted"/>
<reference evidence="1 2" key="1">
    <citation type="journal article" date="2021" name="Nat. Commun.">
        <title>Incipient diploidization of the medicinal plant Perilla within 10,000 years.</title>
        <authorList>
            <person name="Zhang Y."/>
            <person name="Shen Q."/>
            <person name="Leng L."/>
            <person name="Zhang D."/>
            <person name="Chen S."/>
            <person name="Shi Y."/>
            <person name="Ning Z."/>
            <person name="Chen S."/>
        </authorList>
    </citation>
    <scope>NUCLEOTIDE SEQUENCE [LARGE SCALE GENOMIC DNA]</scope>
    <source>
        <strain evidence="2">cv. PC099</strain>
    </source>
</reference>
<dbReference type="AlphaFoldDB" id="A0AAD4P258"/>
<dbReference type="Proteomes" id="UP001190926">
    <property type="component" value="Unassembled WGS sequence"/>
</dbReference>
<evidence type="ECO:0008006" key="3">
    <source>
        <dbReference type="Google" id="ProtNLM"/>
    </source>
</evidence>
<accession>A0AAD4P258</accession>
<organism evidence="1 2">
    <name type="scientific">Perilla frutescens var. hirtella</name>
    <name type="common">Perilla citriodora</name>
    <name type="synonym">Perilla setoyensis</name>
    <dbReference type="NCBI Taxonomy" id="608512"/>
    <lineage>
        <taxon>Eukaryota</taxon>
        <taxon>Viridiplantae</taxon>
        <taxon>Streptophyta</taxon>
        <taxon>Embryophyta</taxon>
        <taxon>Tracheophyta</taxon>
        <taxon>Spermatophyta</taxon>
        <taxon>Magnoliopsida</taxon>
        <taxon>eudicotyledons</taxon>
        <taxon>Gunneridae</taxon>
        <taxon>Pentapetalae</taxon>
        <taxon>asterids</taxon>
        <taxon>lamiids</taxon>
        <taxon>Lamiales</taxon>
        <taxon>Lamiaceae</taxon>
        <taxon>Nepetoideae</taxon>
        <taxon>Elsholtzieae</taxon>
        <taxon>Perilla</taxon>
    </lineage>
</organism>
<keyword evidence="2" id="KW-1185">Reference proteome</keyword>
<evidence type="ECO:0000313" key="2">
    <source>
        <dbReference type="Proteomes" id="UP001190926"/>
    </source>
</evidence>
<dbReference type="EMBL" id="SDAM02000517">
    <property type="protein sequence ID" value="KAH6824123.1"/>
    <property type="molecule type" value="Genomic_DNA"/>
</dbReference>